<dbReference type="SUPFAM" id="SSF88723">
    <property type="entry name" value="PIN domain-like"/>
    <property type="match status" value="1"/>
</dbReference>
<proteinExistence type="predicted"/>
<dbReference type="Pfam" id="PF01850">
    <property type="entry name" value="PIN"/>
    <property type="match status" value="1"/>
</dbReference>
<dbReference type="Gene3D" id="3.40.50.1010">
    <property type="entry name" value="5'-nuclease"/>
    <property type="match status" value="1"/>
</dbReference>
<feature type="domain" description="PIN" evidence="1">
    <location>
        <begin position="6"/>
        <end position="124"/>
    </location>
</feature>
<evidence type="ECO:0000313" key="2">
    <source>
        <dbReference type="EMBL" id="GAI62479.1"/>
    </source>
</evidence>
<accession>X1S3Y5</accession>
<gene>
    <name evidence="2" type="ORF">S12H4_01512</name>
</gene>
<dbReference type="EMBL" id="BARW01000307">
    <property type="protein sequence ID" value="GAI62479.1"/>
    <property type="molecule type" value="Genomic_DNA"/>
</dbReference>
<evidence type="ECO:0000259" key="1">
    <source>
        <dbReference type="Pfam" id="PF01850"/>
    </source>
</evidence>
<dbReference type="InterPro" id="IPR002716">
    <property type="entry name" value="PIN_dom"/>
</dbReference>
<protein>
    <recommendedName>
        <fullName evidence="1">PIN domain-containing protein</fullName>
    </recommendedName>
</protein>
<reference evidence="2" key="1">
    <citation type="journal article" date="2014" name="Front. Microbiol.">
        <title>High frequency of phylogenetically diverse reductive dehalogenase-homologous genes in deep subseafloor sedimentary metagenomes.</title>
        <authorList>
            <person name="Kawai M."/>
            <person name="Futagami T."/>
            <person name="Toyoda A."/>
            <person name="Takaki Y."/>
            <person name="Nishi S."/>
            <person name="Hori S."/>
            <person name="Arai W."/>
            <person name="Tsubouchi T."/>
            <person name="Morono Y."/>
            <person name="Uchiyama I."/>
            <person name="Ito T."/>
            <person name="Fujiyama A."/>
            <person name="Inagaki F."/>
            <person name="Takami H."/>
        </authorList>
    </citation>
    <scope>NUCLEOTIDE SEQUENCE</scope>
    <source>
        <strain evidence="2">Expedition CK06-06</strain>
    </source>
</reference>
<dbReference type="AlphaFoldDB" id="X1S3Y5"/>
<organism evidence="2">
    <name type="scientific">marine sediment metagenome</name>
    <dbReference type="NCBI Taxonomy" id="412755"/>
    <lineage>
        <taxon>unclassified sequences</taxon>
        <taxon>metagenomes</taxon>
        <taxon>ecological metagenomes</taxon>
    </lineage>
</organism>
<name>X1S3Y5_9ZZZZ</name>
<sequence>MKKKACLDTGIITQLYSKEPPKSILHFMDSIKAGKIEAYVLSPIIVEAFYHICKLKGKANAETMIATFLKTYPLKIVNFNQSLIFKAGILKCQHRVELSYNDCYAIAFSLNKKITFHTTEKSLSKILPTLKLKTYIF</sequence>
<comment type="caution">
    <text evidence="2">The sequence shown here is derived from an EMBL/GenBank/DDBJ whole genome shotgun (WGS) entry which is preliminary data.</text>
</comment>
<dbReference type="InterPro" id="IPR029060">
    <property type="entry name" value="PIN-like_dom_sf"/>
</dbReference>